<protein>
    <submittedName>
        <fullName evidence="3">DUF547 domain-containing protein</fullName>
    </submittedName>
</protein>
<organism evidence="3 4">
    <name type="scientific">Marinoscillum luteum</name>
    <dbReference type="NCBI Taxonomy" id="861051"/>
    <lineage>
        <taxon>Bacteria</taxon>
        <taxon>Pseudomonadati</taxon>
        <taxon>Bacteroidota</taxon>
        <taxon>Cytophagia</taxon>
        <taxon>Cytophagales</taxon>
        <taxon>Reichenbachiellaceae</taxon>
        <taxon>Marinoscillum</taxon>
    </lineage>
</organism>
<dbReference type="RefSeq" id="WP_395417532.1">
    <property type="nucleotide sequence ID" value="NZ_JBIPKE010000017.1"/>
</dbReference>
<dbReference type="PANTHER" id="PTHR34386:SF1">
    <property type="entry name" value="GLUTAREDOXIN-LIKE PROTEIN NRDH"/>
    <property type="match status" value="1"/>
</dbReference>
<name>A0ABW7N9S9_9BACT</name>
<keyword evidence="1" id="KW-0732">Signal</keyword>
<evidence type="ECO:0000256" key="1">
    <source>
        <dbReference type="SAM" id="SignalP"/>
    </source>
</evidence>
<dbReference type="Proteomes" id="UP001610063">
    <property type="component" value="Unassembled WGS sequence"/>
</dbReference>
<dbReference type="PANTHER" id="PTHR34386">
    <property type="entry name" value="GLUTAREDOXIN"/>
    <property type="match status" value="1"/>
</dbReference>
<feature type="domain" description="DUF547" evidence="2">
    <location>
        <begin position="70"/>
        <end position="169"/>
    </location>
</feature>
<evidence type="ECO:0000313" key="4">
    <source>
        <dbReference type="Proteomes" id="UP001610063"/>
    </source>
</evidence>
<evidence type="ECO:0000313" key="3">
    <source>
        <dbReference type="EMBL" id="MFH6984111.1"/>
    </source>
</evidence>
<gene>
    <name evidence="3" type="ORF">ACHKAR_11715</name>
</gene>
<proteinExistence type="predicted"/>
<feature type="signal peptide" evidence="1">
    <location>
        <begin position="1"/>
        <end position="18"/>
    </location>
</feature>
<dbReference type="EMBL" id="JBIPKE010000017">
    <property type="protein sequence ID" value="MFH6984111.1"/>
    <property type="molecule type" value="Genomic_DNA"/>
</dbReference>
<dbReference type="InterPro" id="IPR051548">
    <property type="entry name" value="Grx-like_ET"/>
</dbReference>
<reference evidence="3 4" key="1">
    <citation type="journal article" date="2013" name="Int. J. Syst. Evol. Microbiol.">
        <title>Marinoscillum luteum sp. nov., isolated from marine sediment.</title>
        <authorList>
            <person name="Cha I.T."/>
            <person name="Park S.J."/>
            <person name="Kim S.J."/>
            <person name="Kim J.G."/>
            <person name="Jung M.Y."/>
            <person name="Shin K.S."/>
            <person name="Kwon K.K."/>
            <person name="Yang S.H."/>
            <person name="Seo Y.S."/>
            <person name="Rhee S.K."/>
        </authorList>
    </citation>
    <scope>NUCLEOTIDE SEQUENCE [LARGE SCALE GENOMIC DNA]</scope>
    <source>
        <strain evidence="3 4">KCTC 23939</strain>
    </source>
</reference>
<sequence>MKILIASALLLCSSGLLGQPKDFFSDAQAFFESYVSSGLINYDSLKNNPVPLDGLVRQIGNYRIAGKTLDEQKAFYTNAYNLLVIKQIVENYPTDGPMTIPGFFNQKTYRVAGRNVTLDELEKEILFAAFPDPRLHFVLVCAAIGCPPIADYAYMPDSLETQIETKTREVLNISWYVRIYKDRTLVSKVFDWYLPDFVNDAGSVKTFINKYRIIQIPDNHDIATYDYDWSLNDSKNTFRY</sequence>
<feature type="chain" id="PRO_5045891699" evidence="1">
    <location>
        <begin position="19"/>
        <end position="240"/>
    </location>
</feature>
<accession>A0ABW7N9S9</accession>
<keyword evidence="4" id="KW-1185">Reference proteome</keyword>
<comment type="caution">
    <text evidence="3">The sequence shown here is derived from an EMBL/GenBank/DDBJ whole genome shotgun (WGS) entry which is preliminary data.</text>
</comment>
<dbReference type="InterPro" id="IPR006869">
    <property type="entry name" value="DUF547"/>
</dbReference>
<evidence type="ECO:0000259" key="2">
    <source>
        <dbReference type="Pfam" id="PF04784"/>
    </source>
</evidence>
<dbReference type="Pfam" id="PF04784">
    <property type="entry name" value="DUF547"/>
    <property type="match status" value="1"/>
</dbReference>